<dbReference type="AlphaFoldDB" id="A0A0A1U9Q6"/>
<gene>
    <name evidence="2" type="ORF">EIN_206760</name>
</gene>
<feature type="region of interest" description="Disordered" evidence="1">
    <location>
        <begin position="1"/>
        <end position="96"/>
    </location>
</feature>
<organism evidence="2 3">
    <name type="scientific">Entamoeba invadens IP1</name>
    <dbReference type="NCBI Taxonomy" id="370355"/>
    <lineage>
        <taxon>Eukaryota</taxon>
        <taxon>Amoebozoa</taxon>
        <taxon>Evosea</taxon>
        <taxon>Archamoebae</taxon>
        <taxon>Mastigamoebida</taxon>
        <taxon>Entamoebidae</taxon>
        <taxon>Entamoeba</taxon>
    </lineage>
</organism>
<dbReference type="OMA" id="NQITANH"/>
<reference evidence="2 3" key="1">
    <citation type="submission" date="2012-10" db="EMBL/GenBank/DDBJ databases">
        <authorList>
            <person name="Zafar N."/>
            <person name="Inman J."/>
            <person name="Hall N."/>
            <person name="Lorenzi H."/>
            <person name="Caler E."/>
        </authorList>
    </citation>
    <scope>NUCLEOTIDE SEQUENCE [LARGE SCALE GENOMIC DNA]</scope>
    <source>
        <strain evidence="2 3">IP1</strain>
    </source>
</reference>
<proteinExistence type="predicted"/>
<dbReference type="KEGG" id="eiv:EIN_206760"/>
<dbReference type="VEuPathDB" id="AmoebaDB:EIN_206760"/>
<sequence length="274" mass="31019">MDIQLLETSTEPITTPAQITVPVVTAQPSNPVIPSPNPVTTQPPQEVPQPVPHTFDTTINQEPFKTDEHKSEKSSKEEKDDKPKEDIEVKSQGFRKSRNYQTEQQGVFIALLNMFYDVTIEHPRKKSKITLPFFTVIKIESDEEAIDVRENVGEKMSELHRKDVEGGCSEKTAARRQEVYRVAEQLHILMDLLRDVGFDLDTKTTTGNKSNVKETVRQLSYENYIFDGEFVEGRGADINELIVKRLEALSKSTNLVIKKGDPEIVAILKGLNKK</sequence>
<dbReference type="RefSeq" id="XP_004258430.1">
    <property type="nucleotide sequence ID" value="XM_004258382.1"/>
</dbReference>
<dbReference type="OrthoDB" id="29006at2759"/>
<keyword evidence="3" id="KW-1185">Reference proteome</keyword>
<name>A0A0A1U9Q6_ENTIV</name>
<feature type="compositionally biased region" description="Polar residues" evidence="1">
    <location>
        <begin position="1"/>
        <end position="18"/>
    </location>
</feature>
<evidence type="ECO:0000313" key="3">
    <source>
        <dbReference type="Proteomes" id="UP000014680"/>
    </source>
</evidence>
<dbReference type="GeneID" id="14890610"/>
<evidence type="ECO:0000256" key="1">
    <source>
        <dbReference type="SAM" id="MobiDB-lite"/>
    </source>
</evidence>
<protein>
    <submittedName>
        <fullName evidence="2">Uncharacterized protein</fullName>
    </submittedName>
</protein>
<dbReference type="EMBL" id="KB206455">
    <property type="protein sequence ID" value="ELP91659.1"/>
    <property type="molecule type" value="Genomic_DNA"/>
</dbReference>
<accession>A0A0A1U9Q6</accession>
<feature type="compositionally biased region" description="Basic and acidic residues" evidence="1">
    <location>
        <begin position="64"/>
        <end position="89"/>
    </location>
</feature>
<evidence type="ECO:0000313" key="2">
    <source>
        <dbReference type="EMBL" id="ELP91659.1"/>
    </source>
</evidence>
<dbReference type="Proteomes" id="UP000014680">
    <property type="component" value="Unassembled WGS sequence"/>
</dbReference>